<dbReference type="InterPro" id="IPR002563">
    <property type="entry name" value="Flavin_Rdtase-like_dom"/>
</dbReference>
<dbReference type="Proteomes" id="UP000029736">
    <property type="component" value="Unassembled WGS sequence"/>
</dbReference>
<name>A0A098RY58_9BACT</name>
<evidence type="ECO:0000256" key="4">
    <source>
        <dbReference type="ARBA" id="ARBA00038054"/>
    </source>
</evidence>
<sequence length="204" mass="23001">MQKQFSLEDILAMERFYRRDFMNTISGYRSCHLLGTLSYKKVPNLGLFNSITHVGATPPHLGFIIRPLTVPRQTYHNIKAQGYFTLNQVTEELMHQAHQASAKYEPDHSEFEAVGLKTQYTDTHPAPYVAESPIKLGLELAEEHHIKANGSIFVIGKVVEVLIDEVLIAEDGHILLEKAGILSVAGLDSYYKPALIDRLDYPRP</sequence>
<reference evidence="6 7" key="1">
    <citation type="journal article" date="2014" name="Int. J. Syst. Evol. Microbiol.">
        <title>Phaeodactylibacter xiamenensis gen. nov., sp. nov., a member of the family Saprospiraceae isolated from the marine alga Phaeodactylum tricornutum.</title>
        <authorList>
            <person name="Chen Z.Jr."/>
            <person name="Lei X."/>
            <person name="Lai Q."/>
            <person name="Li Y."/>
            <person name="Zhang B."/>
            <person name="Zhang J."/>
            <person name="Zhang H."/>
            <person name="Yang L."/>
            <person name="Zheng W."/>
            <person name="Tian Y."/>
            <person name="Yu Z."/>
            <person name="Xu H.Jr."/>
            <person name="Zheng T."/>
        </authorList>
    </citation>
    <scope>NUCLEOTIDE SEQUENCE [LARGE SCALE GENOMIC DNA]</scope>
    <source>
        <strain evidence="6 7">KD52</strain>
    </source>
</reference>
<keyword evidence="3" id="KW-0288">FMN</keyword>
<evidence type="ECO:0000256" key="2">
    <source>
        <dbReference type="ARBA" id="ARBA00022630"/>
    </source>
</evidence>
<dbReference type="GO" id="GO:0010181">
    <property type="term" value="F:FMN binding"/>
    <property type="evidence" value="ECO:0007669"/>
    <property type="project" value="InterPro"/>
</dbReference>
<dbReference type="Gene3D" id="2.30.110.10">
    <property type="entry name" value="Electron Transport, Fmn-binding Protein, Chain A"/>
    <property type="match status" value="1"/>
</dbReference>
<comment type="caution">
    <text evidence="6">The sequence shown here is derived from an EMBL/GenBank/DDBJ whole genome shotgun (WGS) entry which is preliminary data.</text>
</comment>
<dbReference type="InterPro" id="IPR012349">
    <property type="entry name" value="Split_barrel_FMN-bd"/>
</dbReference>
<dbReference type="PANTHER" id="PTHR33798">
    <property type="entry name" value="FLAVOPROTEIN OXYGENASE"/>
    <property type="match status" value="1"/>
</dbReference>
<feature type="domain" description="Flavin reductase like" evidence="5">
    <location>
        <begin position="35"/>
        <end position="165"/>
    </location>
</feature>
<protein>
    <submittedName>
        <fullName evidence="6">Flavin oxidoreductase</fullName>
    </submittedName>
</protein>
<comment type="cofactor">
    <cofactor evidence="1">
        <name>FMN</name>
        <dbReference type="ChEBI" id="CHEBI:58210"/>
    </cofactor>
</comment>
<dbReference type="STRING" id="1524460.IX84_29955"/>
<evidence type="ECO:0000313" key="6">
    <source>
        <dbReference type="EMBL" id="KGE85119.1"/>
    </source>
</evidence>
<proteinExistence type="inferred from homology"/>
<gene>
    <name evidence="6" type="ORF">IX84_29955</name>
</gene>
<dbReference type="EMBL" id="JPOS01000093">
    <property type="protein sequence ID" value="KGE85119.1"/>
    <property type="molecule type" value="Genomic_DNA"/>
</dbReference>
<organism evidence="6 7">
    <name type="scientific">Phaeodactylibacter xiamenensis</name>
    <dbReference type="NCBI Taxonomy" id="1524460"/>
    <lineage>
        <taxon>Bacteria</taxon>
        <taxon>Pseudomonadati</taxon>
        <taxon>Bacteroidota</taxon>
        <taxon>Saprospiria</taxon>
        <taxon>Saprospirales</taxon>
        <taxon>Haliscomenobacteraceae</taxon>
        <taxon>Phaeodactylibacter</taxon>
    </lineage>
</organism>
<evidence type="ECO:0000256" key="1">
    <source>
        <dbReference type="ARBA" id="ARBA00001917"/>
    </source>
</evidence>
<accession>A0A098RY58</accession>
<dbReference type="RefSeq" id="WP_044229530.1">
    <property type="nucleotide sequence ID" value="NZ_JBKAGJ010000068.1"/>
</dbReference>
<evidence type="ECO:0000256" key="3">
    <source>
        <dbReference type="ARBA" id="ARBA00022643"/>
    </source>
</evidence>
<dbReference type="AlphaFoldDB" id="A0A098RY58"/>
<comment type="similarity">
    <text evidence="4">Belongs to the flavoredoxin family.</text>
</comment>
<dbReference type="PANTHER" id="PTHR33798:SF5">
    <property type="entry name" value="FLAVIN REDUCTASE LIKE DOMAIN-CONTAINING PROTEIN"/>
    <property type="match status" value="1"/>
</dbReference>
<dbReference type="Pfam" id="PF01613">
    <property type="entry name" value="Flavin_Reduct"/>
    <property type="match status" value="1"/>
</dbReference>
<evidence type="ECO:0000313" key="7">
    <source>
        <dbReference type="Proteomes" id="UP000029736"/>
    </source>
</evidence>
<dbReference type="GO" id="GO:0016646">
    <property type="term" value="F:oxidoreductase activity, acting on the CH-NH group of donors, NAD or NADP as acceptor"/>
    <property type="evidence" value="ECO:0007669"/>
    <property type="project" value="UniProtKB-ARBA"/>
</dbReference>
<evidence type="ECO:0000259" key="5">
    <source>
        <dbReference type="Pfam" id="PF01613"/>
    </source>
</evidence>
<dbReference type="SUPFAM" id="SSF50475">
    <property type="entry name" value="FMN-binding split barrel"/>
    <property type="match status" value="1"/>
</dbReference>
<keyword evidence="7" id="KW-1185">Reference proteome</keyword>
<keyword evidence="2" id="KW-0285">Flavoprotein</keyword>